<dbReference type="InterPro" id="IPR044726">
    <property type="entry name" value="ABCC_6TM_D2"/>
</dbReference>
<feature type="transmembrane region" description="Helical" evidence="13">
    <location>
        <begin position="318"/>
        <end position="340"/>
    </location>
</feature>
<evidence type="ECO:0000256" key="9">
    <source>
        <dbReference type="ARBA" id="ARBA00022989"/>
    </source>
</evidence>
<accession>A0A8K0IRF2</accession>
<dbReference type="InterPro" id="IPR003439">
    <property type="entry name" value="ABC_transporter-like_ATP-bd"/>
</dbReference>
<organism evidence="16 17">
    <name type="scientific">Cocos nucifera</name>
    <name type="common">Coconut palm</name>
    <dbReference type="NCBI Taxonomy" id="13894"/>
    <lineage>
        <taxon>Eukaryota</taxon>
        <taxon>Viridiplantae</taxon>
        <taxon>Streptophyta</taxon>
        <taxon>Embryophyta</taxon>
        <taxon>Tracheophyta</taxon>
        <taxon>Spermatophyta</taxon>
        <taxon>Magnoliopsida</taxon>
        <taxon>Liliopsida</taxon>
        <taxon>Arecaceae</taxon>
        <taxon>Arecoideae</taxon>
        <taxon>Cocoseae</taxon>
        <taxon>Attaleinae</taxon>
        <taxon>Cocos</taxon>
    </lineage>
</organism>
<dbReference type="Gene3D" id="3.40.50.300">
    <property type="entry name" value="P-loop containing nucleotide triphosphate hydrolases"/>
    <property type="match status" value="2"/>
</dbReference>
<feature type="transmembrane region" description="Helical" evidence="13">
    <location>
        <begin position="1337"/>
        <end position="1355"/>
    </location>
</feature>
<gene>
    <name evidence="16" type="ORF">COCNU_12G002360</name>
</gene>
<keyword evidence="8" id="KW-1278">Translocase</keyword>
<comment type="function">
    <text evidence="11">ABC transporter that may affect phytic acid transport and compartmentalization. May function directly or indirectly in removing phytic acid from the cytosol or in vesicle trafficking. Required for phytic acid accumulation in developing seeds. Phytic acid is the primary storage form of phosphorus in cereal grains and other plant seeds.</text>
</comment>
<evidence type="ECO:0000313" key="17">
    <source>
        <dbReference type="Proteomes" id="UP000797356"/>
    </source>
</evidence>
<comment type="caution">
    <text evidence="16">The sequence shown here is derived from an EMBL/GenBank/DDBJ whole genome shotgun (WGS) entry which is preliminary data.</text>
</comment>
<feature type="region of interest" description="Disordered" evidence="12">
    <location>
        <begin position="222"/>
        <end position="244"/>
    </location>
</feature>
<keyword evidence="6" id="KW-0547">Nucleotide-binding</keyword>
<keyword evidence="5" id="KW-0677">Repeat</keyword>
<dbReference type="CDD" id="cd18579">
    <property type="entry name" value="ABC_6TM_ABCC_D1"/>
    <property type="match status" value="1"/>
</dbReference>
<evidence type="ECO:0000256" key="4">
    <source>
        <dbReference type="ARBA" id="ARBA00022692"/>
    </source>
</evidence>
<feature type="transmembrane region" description="Helical" evidence="13">
    <location>
        <begin position="440"/>
        <end position="459"/>
    </location>
</feature>
<dbReference type="OrthoDB" id="6500128at2759"/>
<reference evidence="16" key="1">
    <citation type="journal article" date="2017" name="Gigascience">
        <title>The genome draft of coconut (Cocos nucifera).</title>
        <authorList>
            <person name="Xiao Y."/>
            <person name="Xu P."/>
            <person name="Fan H."/>
            <person name="Baudouin L."/>
            <person name="Xia W."/>
            <person name="Bocs S."/>
            <person name="Xu J."/>
            <person name="Li Q."/>
            <person name="Guo A."/>
            <person name="Zhou L."/>
            <person name="Li J."/>
            <person name="Wu Y."/>
            <person name="Ma Z."/>
            <person name="Armero A."/>
            <person name="Issali A.E."/>
            <person name="Liu N."/>
            <person name="Peng M."/>
            <person name="Yang Y."/>
        </authorList>
    </citation>
    <scope>NUCLEOTIDE SEQUENCE</scope>
    <source>
        <tissue evidence="16">Spear leaf of Hainan Tall coconut</tissue>
    </source>
</reference>
<feature type="domain" description="ABC transporter" evidence="14">
    <location>
        <begin position="1428"/>
        <end position="1660"/>
    </location>
</feature>
<dbReference type="InterPro" id="IPR003593">
    <property type="entry name" value="AAA+_ATPase"/>
</dbReference>
<evidence type="ECO:0000313" key="16">
    <source>
        <dbReference type="EMBL" id="KAG1365236.1"/>
    </source>
</evidence>
<keyword evidence="3" id="KW-0813">Transport</keyword>
<feature type="compositionally biased region" description="Polar residues" evidence="12">
    <location>
        <begin position="1056"/>
        <end position="1070"/>
    </location>
</feature>
<dbReference type="Pfam" id="PF00664">
    <property type="entry name" value="ABC_membrane"/>
    <property type="match status" value="2"/>
</dbReference>
<dbReference type="Proteomes" id="UP000797356">
    <property type="component" value="Chromosome 12"/>
</dbReference>
<feature type="transmembrane region" description="Helical" evidence="13">
    <location>
        <begin position="1367"/>
        <end position="1387"/>
    </location>
</feature>
<feature type="domain" description="ABC transmembrane type-1" evidence="15">
    <location>
        <begin position="323"/>
        <end position="603"/>
    </location>
</feature>
<evidence type="ECO:0000256" key="13">
    <source>
        <dbReference type="SAM" id="Phobius"/>
    </source>
</evidence>
<comment type="subcellular location">
    <subcellularLocation>
        <location evidence="1">Membrane</location>
        <topology evidence="1">Multi-pass membrane protein</topology>
    </subcellularLocation>
</comment>
<dbReference type="PROSITE" id="PS00211">
    <property type="entry name" value="ABC_TRANSPORTER_1"/>
    <property type="match status" value="1"/>
</dbReference>
<evidence type="ECO:0000256" key="8">
    <source>
        <dbReference type="ARBA" id="ARBA00022967"/>
    </source>
</evidence>
<keyword evidence="17" id="KW-1185">Reference proteome</keyword>
<evidence type="ECO:0000256" key="2">
    <source>
        <dbReference type="ARBA" id="ARBA00009726"/>
    </source>
</evidence>
<evidence type="ECO:0000256" key="11">
    <source>
        <dbReference type="ARBA" id="ARBA00057614"/>
    </source>
</evidence>
<dbReference type="Pfam" id="PF00005">
    <property type="entry name" value="ABC_tran"/>
    <property type="match status" value="3"/>
</dbReference>
<dbReference type="SMART" id="SM00382">
    <property type="entry name" value="AAA"/>
    <property type="match status" value="2"/>
</dbReference>
<keyword evidence="7" id="KW-0067">ATP-binding</keyword>
<dbReference type="GO" id="GO:0005524">
    <property type="term" value="F:ATP binding"/>
    <property type="evidence" value="ECO:0007669"/>
    <property type="project" value="UniProtKB-KW"/>
</dbReference>
<dbReference type="PANTHER" id="PTHR24223">
    <property type="entry name" value="ATP-BINDING CASSETTE SUB-FAMILY C"/>
    <property type="match status" value="1"/>
</dbReference>
<dbReference type="InterPro" id="IPR011527">
    <property type="entry name" value="ABC1_TM_dom"/>
</dbReference>
<dbReference type="InterPro" id="IPR036640">
    <property type="entry name" value="ABC1_TM_sf"/>
</dbReference>
<feature type="transmembrane region" description="Helical" evidence="13">
    <location>
        <begin position="465"/>
        <end position="482"/>
    </location>
</feature>
<feature type="transmembrane region" description="Helical" evidence="13">
    <location>
        <begin position="1243"/>
        <end position="1261"/>
    </location>
</feature>
<evidence type="ECO:0000256" key="6">
    <source>
        <dbReference type="ARBA" id="ARBA00022741"/>
    </source>
</evidence>
<sequence>MASLFNSLTCGPSSSTHQPQSLLQWLRFIFFCPCPQRLLFSAVDAFFLLLLLAFVLHKLCSRFLHRRGGGREPDSDAHKPLLAQSRVVIRTDLRFKLALAISSILAASYAVLLVLALTRLPRSHWQFAEAAFLLLQFLSHIAASALIVHEKRFQAVTHPATLRIYWIAAAVLTALLSASAIYRFAAAAAPIFPDDVLSLIALAVSLPFLFLAVSGSTGVSVDHLPPADEPPVRSDSNLNDRKPNVTPYTTASLLSRATWSWMNPLISKGYRSALNLDDVPSLAPDHRAERMYELFQSKWPRPAVRSAHPVRTTLLRCFWPHLLFTAALSVLRLIVMYVGPTLVNRFVDYTSGARSSVAEGYYLCATLLVAKFVEVLASHQYNFQSAKLGMLLRSTLITALYNKGLHLSCSARQSHGVGMIVNYMAVDAQQLADMMPQIHYIWLMPLQVGTALGLLYIYLGPSVTSAVLGIAGVILFVVLGTRRNNRYQFSLMGMRDKRMKATNEMLNYMRVIKFQAWEQHFERRIKQFREGEFGWLAKFMYSISGNIIVLWSAPVLIGALVFGTCVAVGVPLDAGLVFTATSFFRILHEPMRNFPQALISASQAIVSLERLDAYMTSGELEEGAVQPLDGGDDRGDGLAIEVRNGAFSWDDEAGEADAALKGIDIAIRRGALAAVVGTVGSGKSSFLSCLLGELHKISGSAWEQHFERRIKQFREGEFGWLAKFMYSISGNIIVLWSAPVLIGALVFGTCVAVGVPLDAGLVFTATSFFRILHEPMRNFPQALISASQAIVSLERLDAYMTSGELEEGAVQPLDGGDDRGDGLAIEVRNGAFSWDDEAGEADAALKGIDIAIRRGALAAVVKVCGSTAYVSQTAWIQNGTIQDNILFGQPMNREMYKEVIRVCCLEKDLEMMEFGDQTEIGERGINLSGGQKQRIQLARAVYQDCDICLLDDVFSAVDAHTGSEIFKECVRGALKEKTIVLVTHQVDFLHNADLILVMRDGAIVQSGKYNELLESGSDFSALVAAHDSSMELVEQSGSTSEHIEHHSRPSEKPATNLEQSNGESTGSAISPKTEKGTSKLIEEEERESGHVSWRVYKLYITEAWGWWGVVAVLVVSLLWQVSSMSSDYWLAYETSDEGAASFRPSLFIQVYATIAALSVVLIAARSILVSYLGLKTAQIFFKQILNSILHAPMSFFDTTPSGRILTRASSDQTNIDLFLPFFVGLNVSMYITVLGIIIVTCQVAWQTCIAILPLAWLNIWYRGYYLATSRELTRLDSITKAPVIHHFSETIQGVMTIRCFRKEERFFRENLDRVNSSLRMDFHNNGSNEWLGFRLELIGSFVLCISALLMVMLPSSVIKPEFVGLSLSYGLSLNSVVFWAIWISCFIENRMVSVERIKQFCNIPSEAAWEIKDCLPSPNWPNRGDVIINDLKVRYRPNTPLVLKGITISIHGGEKIGVVGRTGSGKSTLIQALFRIVEPSGGKIIIDEVDICTLGLHDLRSRFGIIPQEPVLFEGTVRSNIDPIGKYSDDEIWQALERCQLKDAVASKPEKLDALVVDNGENWSVGQRQLLCLGRVMLKHSRILFMDEATASVDSQTDAVIQKIIREDFAACTIISIAHRIPTVMDCDRVLVIDAGLAKEFDKPAKLIERPSLFGALVQEYANRSSDL</sequence>
<dbReference type="CDD" id="cd18580">
    <property type="entry name" value="ABC_6TM_ABCC_D2"/>
    <property type="match status" value="1"/>
</dbReference>
<feature type="domain" description="ABC transmembrane type-1" evidence="15">
    <location>
        <begin position="1110"/>
        <end position="1389"/>
    </location>
</feature>
<keyword evidence="10 13" id="KW-0472">Membrane</keyword>
<keyword evidence="4 13" id="KW-0812">Transmembrane</keyword>
<keyword evidence="9 13" id="KW-1133">Transmembrane helix</keyword>
<feature type="region of interest" description="Disordered" evidence="12">
    <location>
        <begin position="1034"/>
        <end position="1083"/>
    </location>
</feature>
<dbReference type="GO" id="GO:0140359">
    <property type="term" value="F:ABC-type transporter activity"/>
    <property type="evidence" value="ECO:0007669"/>
    <property type="project" value="InterPro"/>
</dbReference>
<dbReference type="CDD" id="cd03250">
    <property type="entry name" value="ABCC_MRP_domain1"/>
    <property type="match status" value="1"/>
</dbReference>
<dbReference type="InterPro" id="IPR050173">
    <property type="entry name" value="ABC_transporter_C-like"/>
</dbReference>
<name>A0A8K0IRF2_COCNU</name>
<dbReference type="InterPro" id="IPR044746">
    <property type="entry name" value="ABCC_6TM_D1"/>
</dbReference>
<dbReference type="CDD" id="cd03244">
    <property type="entry name" value="ABCC_MRP_domain2"/>
    <property type="match status" value="1"/>
</dbReference>
<dbReference type="FunFam" id="1.20.1560.10:FF:000003">
    <property type="entry name" value="ABC transporter C family member 10"/>
    <property type="match status" value="1"/>
</dbReference>
<evidence type="ECO:0000256" key="7">
    <source>
        <dbReference type="ARBA" id="ARBA00022840"/>
    </source>
</evidence>
<dbReference type="EMBL" id="CM017883">
    <property type="protein sequence ID" value="KAG1365236.1"/>
    <property type="molecule type" value="Genomic_DNA"/>
</dbReference>
<feature type="transmembrane region" description="Helical" evidence="13">
    <location>
        <begin position="1150"/>
        <end position="1174"/>
    </location>
</feature>
<dbReference type="InterPro" id="IPR017871">
    <property type="entry name" value="ABC_transporter-like_CS"/>
</dbReference>
<evidence type="ECO:0000256" key="5">
    <source>
        <dbReference type="ARBA" id="ARBA00022737"/>
    </source>
</evidence>
<dbReference type="FunFam" id="3.40.50.300:FF:000973">
    <property type="entry name" value="Multidrug resistance-associated protein 4"/>
    <property type="match status" value="1"/>
</dbReference>
<feature type="compositionally biased region" description="Basic and acidic residues" evidence="12">
    <location>
        <begin position="1041"/>
        <end position="1051"/>
    </location>
</feature>
<feature type="transmembrane region" description="Helical" evidence="13">
    <location>
        <begin position="1104"/>
        <end position="1122"/>
    </location>
</feature>
<dbReference type="PROSITE" id="PS50929">
    <property type="entry name" value="ABC_TM1F"/>
    <property type="match status" value="2"/>
</dbReference>
<dbReference type="PROSITE" id="PS50893">
    <property type="entry name" value="ABC_TRANSPORTER_2"/>
    <property type="match status" value="2"/>
</dbReference>
<reference evidence="16" key="2">
    <citation type="submission" date="2019-07" db="EMBL/GenBank/DDBJ databases">
        <authorList>
            <person name="Yang Y."/>
            <person name="Bocs S."/>
            <person name="Baudouin L."/>
        </authorList>
    </citation>
    <scope>NUCLEOTIDE SEQUENCE</scope>
    <source>
        <tissue evidence="16">Spear leaf of Hainan Tall coconut</tissue>
    </source>
</reference>
<evidence type="ECO:0000256" key="3">
    <source>
        <dbReference type="ARBA" id="ARBA00022448"/>
    </source>
</evidence>
<dbReference type="GO" id="GO:0016020">
    <property type="term" value="C:membrane"/>
    <property type="evidence" value="ECO:0007669"/>
    <property type="project" value="UniProtKB-SubCell"/>
</dbReference>
<evidence type="ECO:0008006" key="18">
    <source>
        <dbReference type="Google" id="ProtNLM"/>
    </source>
</evidence>
<dbReference type="FunFam" id="3.40.50.300:FF:000169">
    <property type="entry name" value="ABC transporter C family member 3"/>
    <property type="match status" value="1"/>
</dbReference>
<feature type="transmembrane region" description="Helical" evidence="13">
    <location>
        <begin position="160"/>
        <end position="184"/>
    </location>
</feature>
<feature type="transmembrane region" description="Helical" evidence="13">
    <location>
        <begin position="97"/>
        <end position="118"/>
    </location>
</feature>
<feature type="transmembrane region" description="Helical" evidence="13">
    <location>
        <begin position="196"/>
        <end position="213"/>
    </location>
</feature>
<dbReference type="Gene3D" id="1.20.1560.10">
    <property type="entry name" value="ABC transporter type 1, transmembrane domain"/>
    <property type="match status" value="3"/>
</dbReference>
<comment type="similarity">
    <text evidence="2">Belongs to the ABC transporter superfamily. ABCC family. Conjugate transporter (TC 3.A.1.208) subfamily.</text>
</comment>
<dbReference type="SUPFAM" id="SSF90123">
    <property type="entry name" value="ABC transporter transmembrane region"/>
    <property type="match status" value="3"/>
</dbReference>
<feature type="domain" description="ABC transporter" evidence="14">
    <location>
        <begin position="640"/>
        <end position="1025"/>
    </location>
</feature>
<evidence type="ECO:0000256" key="1">
    <source>
        <dbReference type="ARBA" id="ARBA00004141"/>
    </source>
</evidence>
<feature type="transmembrane region" description="Helical" evidence="13">
    <location>
        <begin position="744"/>
        <end position="769"/>
    </location>
</feature>
<protein>
    <recommendedName>
        <fullName evidence="18">ABC transporter C family member 14</fullName>
    </recommendedName>
</protein>
<dbReference type="PANTHER" id="PTHR24223:SF362">
    <property type="entry name" value="ABC TRANSPORTER C FAMILY MEMBER 4"/>
    <property type="match status" value="1"/>
</dbReference>
<evidence type="ECO:0000256" key="12">
    <source>
        <dbReference type="SAM" id="MobiDB-lite"/>
    </source>
</evidence>
<feature type="transmembrane region" description="Helical" evidence="13">
    <location>
        <begin position="130"/>
        <end position="148"/>
    </location>
</feature>
<dbReference type="SUPFAM" id="SSF52540">
    <property type="entry name" value="P-loop containing nucleoside triphosphate hydrolases"/>
    <property type="match status" value="3"/>
</dbReference>
<feature type="compositionally biased region" description="Basic and acidic residues" evidence="12">
    <location>
        <begin position="1072"/>
        <end position="1081"/>
    </location>
</feature>
<proteinExistence type="inferred from homology"/>
<evidence type="ECO:0000256" key="10">
    <source>
        <dbReference type="ARBA" id="ARBA00023136"/>
    </source>
</evidence>
<dbReference type="GO" id="GO:0016887">
    <property type="term" value="F:ATP hydrolysis activity"/>
    <property type="evidence" value="ECO:0007669"/>
    <property type="project" value="InterPro"/>
</dbReference>
<feature type="transmembrane region" description="Helical" evidence="13">
    <location>
        <begin position="38"/>
        <end position="57"/>
    </location>
</feature>
<feature type="transmembrane region" description="Helical" evidence="13">
    <location>
        <begin position="559"/>
        <end position="584"/>
    </location>
</feature>
<evidence type="ECO:0000259" key="15">
    <source>
        <dbReference type="PROSITE" id="PS50929"/>
    </source>
</evidence>
<evidence type="ECO:0000259" key="14">
    <source>
        <dbReference type="PROSITE" id="PS50893"/>
    </source>
</evidence>
<dbReference type="InterPro" id="IPR027417">
    <property type="entry name" value="P-loop_NTPase"/>
</dbReference>
<feature type="transmembrane region" description="Helical" evidence="13">
    <location>
        <begin position="1217"/>
        <end position="1237"/>
    </location>
</feature>
<dbReference type="FunFam" id="1.20.1560.10:FF:000002">
    <property type="entry name" value="ABC transporter C family member 5"/>
    <property type="match status" value="1"/>
</dbReference>
<feature type="transmembrane region" description="Helical" evidence="13">
    <location>
        <begin position="360"/>
        <end position="377"/>
    </location>
</feature>